<dbReference type="EMBL" id="ALWO02000023">
    <property type="protein sequence ID" value="EOZ98441.1"/>
    <property type="molecule type" value="Genomic_DNA"/>
</dbReference>
<dbReference type="RefSeq" id="WP_009032419.1">
    <property type="nucleotide sequence ID" value="NZ_ALWO02000023.1"/>
</dbReference>
<dbReference type="InterPro" id="IPR013325">
    <property type="entry name" value="RNA_pol_sigma_r2"/>
</dbReference>
<dbReference type="InterPro" id="IPR014284">
    <property type="entry name" value="RNA_pol_sigma-70_dom"/>
</dbReference>
<evidence type="ECO:0000313" key="7">
    <source>
        <dbReference type="EMBL" id="EOZ98441.1"/>
    </source>
</evidence>
<keyword evidence="8" id="KW-1185">Reference proteome</keyword>
<comment type="similarity">
    <text evidence="1">Belongs to the sigma-70 factor family. ECF subfamily.</text>
</comment>
<dbReference type="Gene3D" id="1.10.1740.10">
    <property type="match status" value="1"/>
</dbReference>
<accession>S2E1U4</accession>
<dbReference type="InterPro" id="IPR007627">
    <property type="entry name" value="RNA_pol_sigma70_r2"/>
</dbReference>
<reference evidence="7 8" key="1">
    <citation type="journal article" date="2013" name="Genome Announc.">
        <title>Draft Genome Sequence of Indibacter alkaliphilus Strain LW1T, Isolated from Lonar Lake, a Haloalkaline Lake in the Buldana District of Maharashtra, India.</title>
        <authorList>
            <person name="Singh A."/>
            <person name="Kumar Jangir P."/>
            <person name="Sharma R."/>
            <person name="Singh A."/>
            <person name="Kumar Pinnaka A."/>
            <person name="Shivaji S."/>
        </authorList>
    </citation>
    <scope>NUCLEOTIDE SEQUENCE [LARGE SCALE GENOMIC DNA]</scope>
    <source>
        <strain evidence="8">CCUG 57479 / KCTC 22604 / LW1</strain>
    </source>
</reference>
<dbReference type="eggNOG" id="COG1595">
    <property type="taxonomic scope" value="Bacteria"/>
</dbReference>
<dbReference type="InterPro" id="IPR013324">
    <property type="entry name" value="RNA_pol_sigma_r3/r4-like"/>
</dbReference>
<dbReference type="InterPro" id="IPR013249">
    <property type="entry name" value="RNA_pol_sigma70_r4_t2"/>
</dbReference>
<dbReference type="InterPro" id="IPR036388">
    <property type="entry name" value="WH-like_DNA-bd_sf"/>
</dbReference>
<organism evidence="7 8">
    <name type="scientific">Indibacter alkaliphilus (strain CCUG 57479 / KCTC 22604 / LW1)</name>
    <dbReference type="NCBI Taxonomy" id="1189612"/>
    <lineage>
        <taxon>Bacteria</taxon>
        <taxon>Pseudomonadati</taxon>
        <taxon>Bacteroidota</taxon>
        <taxon>Cytophagia</taxon>
        <taxon>Cytophagales</taxon>
        <taxon>Cyclobacteriaceae</taxon>
    </lineage>
</organism>
<dbReference type="SUPFAM" id="SSF88659">
    <property type="entry name" value="Sigma3 and sigma4 domains of RNA polymerase sigma factors"/>
    <property type="match status" value="1"/>
</dbReference>
<keyword evidence="3" id="KW-0731">Sigma factor</keyword>
<evidence type="ECO:0000259" key="5">
    <source>
        <dbReference type="Pfam" id="PF04542"/>
    </source>
</evidence>
<evidence type="ECO:0000256" key="2">
    <source>
        <dbReference type="ARBA" id="ARBA00023015"/>
    </source>
</evidence>
<evidence type="ECO:0000256" key="1">
    <source>
        <dbReference type="ARBA" id="ARBA00010641"/>
    </source>
</evidence>
<dbReference type="AlphaFoldDB" id="S2E1U4"/>
<dbReference type="GO" id="GO:0006352">
    <property type="term" value="P:DNA-templated transcription initiation"/>
    <property type="evidence" value="ECO:0007669"/>
    <property type="project" value="InterPro"/>
</dbReference>
<dbReference type="Pfam" id="PF08281">
    <property type="entry name" value="Sigma70_r4_2"/>
    <property type="match status" value="1"/>
</dbReference>
<dbReference type="PANTHER" id="PTHR43133">
    <property type="entry name" value="RNA POLYMERASE ECF-TYPE SIGMA FACTO"/>
    <property type="match status" value="1"/>
</dbReference>
<dbReference type="InterPro" id="IPR039425">
    <property type="entry name" value="RNA_pol_sigma-70-like"/>
</dbReference>
<feature type="domain" description="RNA polymerase sigma-70 region 2" evidence="5">
    <location>
        <begin position="30"/>
        <end position="87"/>
    </location>
</feature>
<dbReference type="Proteomes" id="UP000006073">
    <property type="component" value="Unassembled WGS sequence"/>
</dbReference>
<evidence type="ECO:0000256" key="3">
    <source>
        <dbReference type="ARBA" id="ARBA00023082"/>
    </source>
</evidence>
<comment type="caution">
    <text evidence="7">The sequence shown here is derived from an EMBL/GenBank/DDBJ whole genome shotgun (WGS) entry which is preliminary data.</text>
</comment>
<feature type="domain" description="RNA polymerase sigma factor 70 region 4 type 2" evidence="6">
    <location>
        <begin position="128"/>
        <end position="176"/>
    </location>
</feature>
<dbReference type="Pfam" id="PF04542">
    <property type="entry name" value="Sigma70_r2"/>
    <property type="match status" value="1"/>
</dbReference>
<protein>
    <submittedName>
        <fullName evidence="7">ECF-type RNA polymerase sigma factor</fullName>
    </submittedName>
</protein>
<gene>
    <name evidence="7" type="ORF">A33Q_1095</name>
</gene>
<keyword evidence="4" id="KW-0804">Transcription</keyword>
<dbReference type="GO" id="GO:0016987">
    <property type="term" value="F:sigma factor activity"/>
    <property type="evidence" value="ECO:0007669"/>
    <property type="project" value="UniProtKB-KW"/>
</dbReference>
<sequence length="201" mass="23475">MKNLDSQNISKLVFQTKTGDRKAFSALYDFFSPKLIHTARRMFVSKEDAEGMAQDIFIFIWEKRENLNPELSFNAYLLTILKSKLYKKGKAEARKTAYQKYAIKFQEYENSATESEVMYEELKMLSSKAIENLPKQQKQIFLWKGLENLTSDEIASKLGLSKRTVENHFYQAKKKLQTEINKEYAVPVKKLSVLFLAFILK</sequence>
<evidence type="ECO:0000259" key="6">
    <source>
        <dbReference type="Pfam" id="PF08281"/>
    </source>
</evidence>
<dbReference type="OrthoDB" id="764811at2"/>
<name>S2E1U4_INDAL</name>
<evidence type="ECO:0000313" key="8">
    <source>
        <dbReference type="Proteomes" id="UP000006073"/>
    </source>
</evidence>
<dbReference type="Gene3D" id="1.10.10.10">
    <property type="entry name" value="Winged helix-like DNA-binding domain superfamily/Winged helix DNA-binding domain"/>
    <property type="match status" value="1"/>
</dbReference>
<dbReference type="PANTHER" id="PTHR43133:SF46">
    <property type="entry name" value="RNA POLYMERASE SIGMA-70 FACTOR ECF SUBFAMILY"/>
    <property type="match status" value="1"/>
</dbReference>
<keyword evidence="2" id="KW-0805">Transcription regulation</keyword>
<dbReference type="NCBIfam" id="TIGR02937">
    <property type="entry name" value="sigma70-ECF"/>
    <property type="match status" value="1"/>
</dbReference>
<evidence type="ECO:0000256" key="4">
    <source>
        <dbReference type="ARBA" id="ARBA00023163"/>
    </source>
</evidence>
<dbReference type="GO" id="GO:0003677">
    <property type="term" value="F:DNA binding"/>
    <property type="evidence" value="ECO:0007669"/>
    <property type="project" value="InterPro"/>
</dbReference>
<proteinExistence type="inferred from homology"/>
<dbReference type="STRING" id="1189612.A33Q_1095"/>
<dbReference type="SUPFAM" id="SSF88946">
    <property type="entry name" value="Sigma2 domain of RNA polymerase sigma factors"/>
    <property type="match status" value="1"/>
</dbReference>